<proteinExistence type="predicted"/>
<protein>
    <submittedName>
        <fullName evidence="1">Uncharacterized protein</fullName>
    </submittedName>
</protein>
<dbReference type="EMBL" id="JACCJC010000090">
    <property type="protein sequence ID" value="KAF6226661.1"/>
    <property type="molecule type" value="Genomic_DNA"/>
</dbReference>
<keyword evidence="2" id="KW-1185">Reference proteome</keyword>
<dbReference type="AlphaFoldDB" id="A0A8H6CNW2"/>
<name>A0A8H6CNW2_9LECA</name>
<dbReference type="GeneID" id="59294041"/>
<dbReference type="Proteomes" id="UP000578531">
    <property type="component" value="Unassembled WGS sequence"/>
</dbReference>
<sequence length="110" mass="12743">MSYRVASAPYVHRIMEHTGVRIVLYRDQDPELVEQTVRPGTWQEVGRDTIEAEEHRDRIKNFLRISDIGPHPSFSSQSPSPLRLCQWPVPVLGCKYEFDIGIEILRRGVL</sequence>
<accession>A0A8H6CNW2</accession>
<comment type="caution">
    <text evidence="1">The sequence shown here is derived from an EMBL/GenBank/DDBJ whole genome shotgun (WGS) entry which is preliminary data.</text>
</comment>
<dbReference type="RefSeq" id="XP_037158812.1">
    <property type="nucleotide sequence ID" value="XM_037314276.1"/>
</dbReference>
<reference evidence="1 2" key="1">
    <citation type="journal article" date="2020" name="Genomics">
        <title>Complete, high-quality genomes from long-read metagenomic sequencing of two wolf lichen thalli reveals enigmatic genome architecture.</title>
        <authorList>
            <person name="McKenzie S.K."/>
            <person name="Walston R.F."/>
            <person name="Allen J.L."/>
        </authorList>
    </citation>
    <scope>NUCLEOTIDE SEQUENCE [LARGE SCALE GENOMIC DNA]</scope>
    <source>
        <strain evidence="1">WasteWater2</strain>
    </source>
</reference>
<evidence type="ECO:0000313" key="2">
    <source>
        <dbReference type="Proteomes" id="UP000578531"/>
    </source>
</evidence>
<gene>
    <name evidence="1" type="ORF">HO173_012407</name>
</gene>
<evidence type="ECO:0000313" key="1">
    <source>
        <dbReference type="EMBL" id="KAF6226661.1"/>
    </source>
</evidence>
<organism evidence="1 2">
    <name type="scientific">Letharia columbiana</name>
    <dbReference type="NCBI Taxonomy" id="112416"/>
    <lineage>
        <taxon>Eukaryota</taxon>
        <taxon>Fungi</taxon>
        <taxon>Dikarya</taxon>
        <taxon>Ascomycota</taxon>
        <taxon>Pezizomycotina</taxon>
        <taxon>Lecanoromycetes</taxon>
        <taxon>OSLEUM clade</taxon>
        <taxon>Lecanoromycetidae</taxon>
        <taxon>Lecanorales</taxon>
        <taxon>Lecanorineae</taxon>
        <taxon>Parmeliaceae</taxon>
        <taxon>Letharia</taxon>
    </lineage>
</organism>